<name>A0A6G1X1D9_9BACI</name>
<dbReference type="InterPro" id="IPR041489">
    <property type="entry name" value="PDZ_6"/>
</dbReference>
<evidence type="ECO:0000313" key="11">
    <source>
        <dbReference type="Proteomes" id="UP000480185"/>
    </source>
</evidence>
<evidence type="ECO:0000256" key="5">
    <source>
        <dbReference type="ARBA" id="ARBA00051784"/>
    </source>
</evidence>
<keyword evidence="8" id="KW-0472">Membrane</keyword>
<proteinExistence type="inferred from homology"/>
<dbReference type="SUPFAM" id="SSF47090">
    <property type="entry name" value="PGBD-like"/>
    <property type="match status" value="1"/>
</dbReference>
<dbReference type="GO" id="GO:0030288">
    <property type="term" value="C:outer membrane-bounded periplasmic space"/>
    <property type="evidence" value="ECO:0007669"/>
    <property type="project" value="TreeGrafter"/>
</dbReference>
<dbReference type="RefSeq" id="WP_153726738.1">
    <property type="nucleotide sequence ID" value="NZ_WJNH01000001.1"/>
</dbReference>
<keyword evidence="2 7" id="KW-0645">Protease</keyword>
<dbReference type="Pfam" id="PF17820">
    <property type="entry name" value="PDZ_6"/>
    <property type="match status" value="1"/>
</dbReference>
<gene>
    <name evidence="10" type="ORF">GH754_00290</name>
</gene>
<keyword evidence="11" id="KW-1185">Reference proteome</keyword>
<dbReference type="Proteomes" id="UP000480185">
    <property type="component" value="Unassembled WGS sequence"/>
</dbReference>
<dbReference type="PANTHER" id="PTHR32060">
    <property type="entry name" value="TAIL-SPECIFIC PROTEASE"/>
    <property type="match status" value="1"/>
</dbReference>
<sequence>MDVKKRYLVVMVILAMVFGSILTYVGVEVFNIGQASNNDEEQSLISTDEDKQKVLEEQNEFNGFAKVVQAYNIIEKNYFEDVEQSKLVEGAIQGMLDTLEDPHSVYMNKEMVEQFNQSIESSFEGIGAEVSMEDGQVTIVAPIKGSPAEDAGLRPKDKILEVDGESLEGLDLNTAVSKIRGEKGTEVELTILRAGSSDPVTVPVVRDEIPVETIYPEVKTVDGKKTGIIQITSFSQNTADEFNEALADLEEQGIEGLIIDVRGNPGGLFTSVEKILENFIPEDQPYVMIQEKNGEKIRYYSGTKEKKEYPIAVLTNQGSASASEILAAAMKEAGYPVIGQTTYGKGTVQKTIQMGDGSNIKITIYRWLTPDGKWINEKGVKPTMEVEQPEFFYTSPVEVEEPFEYNMNDEKIANVQKMLEGIGYDPGRTDGYFSKQTEEAVQAFQQENDLNATGVINEETGQKLQQKVIDAVRNQKNDKQLQEALNELY</sequence>
<dbReference type="OrthoDB" id="9812068at2"/>
<dbReference type="CDD" id="cd07560">
    <property type="entry name" value="Peptidase_S41_CPP"/>
    <property type="match status" value="1"/>
</dbReference>
<dbReference type="CDD" id="cd06782">
    <property type="entry name" value="cpPDZ_CPP-like"/>
    <property type="match status" value="1"/>
</dbReference>
<dbReference type="InterPro" id="IPR004447">
    <property type="entry name" value="Peptidase_S41A"/>
</dbReference>
<dbReference type="AlphaFoldDB" id="A0A6G1X1D9"/>
<dbReference type="GO" id="GO:0007165">
    <property type="term" value="P:signal transduction"/>
    <property type="evidence" value="ECO:0007669"/>
    <property type="project" value="TreeGrafter"/>
</dbReference>
<dbReference type="FunFam" id="2.30.42.10:FF:000063">
    <property type="entry name" value="Peptidase, S41 family"/>
    <property type="match status" value="1"/>
</dbReference>
<dbReference type="InterPro" id="IPR001478">
    <property type="entry name" value="PDZ"/>
</dbReference>
<comment type="similarity">
    <text evidence="1 7">Belongs to the peptidase S41A family.</text>
</comment>
<evidence type="ECO:0000256" key="3">
    <source>
        <dbReference type="ARBA" id="ARBA00022801"/>
    </source>
</evidence>
<protein>
    <recommendedName>
        <fullName evidence="6">C-terminal processing peptidase</fullName>
        <ecNumber evidence="6">3.4.21.102</ecNumber>
    </recommendedName>
</protein>
<evidence type="ECO:0000256" key="7">
    <source>
        <dbReference type="RuleBase" id="RU004404"/>
    </source>
</evidence>
<dbReference type="SMART" id="SM00228">
    <property type="entry name" value="PDZ"/>
    <property type="match status" value="1"/>
</dbReference>
<dbReference type="PANTHER" id="PTHR32060:SF29">
    <property type="entry name" value="CARBOXY-TERMINAL PROCESSING PROTEASE CTPB"/>
    <property type="match status" value="1"/>
</dbReference>
<keyword evidence="4 7" id="KW-0720">Serine protease</keyword>
<comment type="catalytic activity">
    <reaction evidence="5">
        <text>The enzyme shows specific recognition of a C-terminal tripeptide, Xaa-Yaa-Zaa, in which Xaa is preferably Ala or Leu, Yaa is preferably Ala or Tyr, and Zaa is preferably Ala, but then cleaves at a variable distance from the C-terminus. A typical cleavage is -Ala-Ala-|-Arg-Ala-Ala-Lys-Glu-Asn-Tyr-Ala-Leu-Ala-Ala.</text>
        <dbReference type="EC" id="3.4.21.102"/>
    </reaction>
</comment>
<dbReference type="InterPro" id="IPR005151">
    <property type="entry name" value="Tail-specific_protease"/>
</dbReference>
<evidence type="ECO:0000256" key="4">
    <source>
        <dbReference type="ARBA" id="ARBA00022825"/>
    </source>
</evidence>
<keyword evidence="8" id="KW-1133">Transmembrane helix</keyword>
<dbReference type="InterPro" id="IPR036034">
    <property type="entry name" value="PDZ_sf"/>
</dbReference>
<comment type="caution">
    <text evidence="10">The sequence shown here is derived from an EMBL/GenBank/DDBJ whole genome shotgun (WGS) entry which is preliminary data.</text>
</comment>
<dbReference type="Pfam" id="PF22694">
    <property type="entry name" value="CtpB_N-like"/>
    <property type="match status" value="1"/>
</dbReference>
<dbReference type="GO" id="GO:0006508">
    <property type="term" value="P:proteolysis"/>
    <property type="evidence" value="ECO:0007669"/>
    <property type="project" value="UniProtKB-KW"/>
</dbReference>
<feature type="domain" description="PDZ" evidence="9">
    <location>
        <begin position="116"/>
        <end position="180"/>
    </location>
</feature>
<dbReference type="InterPro" id="IPR036365">
    <property type="entry name" value="PGBD-like_sf"/>
</dbReference>
<dbReference type="InterPro" id="IPR029045">
    <property type="entry name" value="ClpP/crotonase-like_dom_sf"/>
</dbReference>
<dbReference type="SMART" id="SM00245">
    <property type="entry name" value="TSPc"/>
    <property type="match status" value="1"/>
</dbReference>
<keyword evidence="3 7" id="KW-0378">Hydrolase</keyword>
<dbReference type="GO" id="GO:0004252">
    <property type="term" value="F:serine-type endopeptidase activity"/>
    <property type="evidence" value="ECO:0007669"/>
    <property type="project" value="UniProtKB-EC"/>
</dbReference>
<keyword evidence="8" id="KW-0812">Transmembrane</keyword>
<evidence type="ECO:0000256" key="2">
    <source>
        <dbReference type="ARBA" id="ARBA00022670"/>
    </source>
</evidence>
<dbReference type="Gene3D" id="3.90.226.10">
    <property type="entry name" value="2-enoyl-CoA Hydratase, Chain A, domain 1"/>
    <property type="match status" value="1"/>
</dbReference>
<evidence type="ECO:0000256" key="8">
    <source>
        <dbReference type="SAM" id="Phobius"/>
    </source>
</evidence>
<evidence type="ECO:0000256" key="6">
    <source>
        <dbReference type="ARBA" id="ARBA00066637"/>
    </source>
</evidence>
<dbReference type="SUPFAM" id="SSF52096">
    <property type="entry name" value="ClpP/crotonase"/>
    <property type="match status" value="1"/>
</dbReference>
<dbReference type="Pfam" id="PF03572">
    <property type="entry name" value="Peptidase_S41"/>
    <property type="match status" value="1"/>
</dbReference>
<dbReference type="Gene3D" id="3.30.750.44">
    <property type="match status" value="1"/>
</dbReference>
<dbReference type="EC" id="3.4.21.102" evidence="6"/>
<dbReference type="Gene3D" id="2.30.42.10">
    <property type="match status" value="1"/>
</dbReference>
<dbReference type="PROSITE" id="PS50106">
    <property type="entry name" value="PDZ"/>
    <property type="match status" value="1"/>
</dbReference>
<reference evidence="10 11" key="1">
    <citation type="submission" date="2019-11" db="EMBL/GenBank/DDBJ databases">
        <authorList>
            <person name="Li J."/>
        </authorList>
    </citation>
    <scope>NUCLEOTIDE SEQUENCE [LARGE SCALE GENOMIC DNA]</scope>
    <source>
        <strain evidence="10 11">J4</strain>
    </source>
</reference>
<evidence type="ECO:0000313" key="10">
    <source>
        <dbReference type="EMBL" id="MRG84759.1"/>
    </source>
</evidence>
<dbReference type="FunFam" id="3.30.750.44:FF:000001">
    <property type="entry name" value="S41 family peptidase"/>
    <property type="match status" value="1"/>
</dbReference>
<dbReference type="Gene3D" id="1.10.101.10">
    <property type="entry name" value="PGBD-like superfamily/PGBD"/>
    <property type="match status" value="1"/>
</dbReference>
<feature type="transmembrane region" description="Helical" evidence="8">
    <location>
        <begin position="7"/>
        <end position="27"/>
    </location>
</feature>
<dbReference type="SUPFAM" id="SSF50156">
    <property type="entry name" value="PDZ domain-like"/>
    <property type="match status" value="1"/>
</dbReference>
<dbReference type="EMBL" id="WJNH01000001">
    <property type="protein sequence ID" value="MRG84759.1"/>
    <property type="molecule type" value="Genomic_DNA"/>
</dbReference>
<dbReference type="InterPro" id="IPR036366">
    <property type="entry name" value="PGBDSf"/>
</dbReference>
<dbReference type="InterPro" id="IPR055210">
    <property type="entry name" value="CtpA/B_N"/>
</dbReference>
<accession>A0A6G1X1D9</accession>
<dbReference type="InterPro" id="IPR002477">
    <property type="entry name" value="Peptidoglycan-bd-like"/>
</dbReference>
<evidence type="ECO:0000256" key="1">
    <source>
        <dbReference type="ARBA" id="ARBA00009179"/>
    </source>
</evidence>
<evidence type="ECO:0000259" key="9">
    <source>
        <dbReference type="PROSITE" id="PS50106"/>
    </source>
</evidence>
<dbReference type="Pfam" id="PF01471">
    <property type="entry name" value="PG_binding_1"/>
    <property type="match status" value="1"/>
</dbReference>
<organism evidence="10 11">
    <name type="scientific">Salinibacillus xinjiangensis</name>
    <dbReference type="NCBI Taxonomy" id="1229268"/>
    <lineage>
        <taxon>Bacteria</taxon>
        <taxon>Bacillati</taxon>
        <taxon>Bacillota</taxon>
        <taxon>Bacilli</taxon>
        <taxon>Bacillales</taxon>
        <taxon>Bacillaceae</taxon>
        <taxon>Salinibacillus</taxon>
    </lineage>
</organism>
<dbReference type="NCBIfam" id="TIGR00225">
    <property type="entry name" value="prc"/>
    <property type="match status" value="1"/>
</dbReference>